<evidence type="ECO:0000256" key="1">
    <source>
        <dbReference type="SAM" id="SignalP"/>
    </source>
</evidence>
<gene>
    <name evidence="2" type="ORF">GEV01_10980</name>
</gene>
<evidence type="ECO:0008006" key="4">
    <source>
        <dbReference type="Google" id="ProtNLM"/>
    </source>
</evidence>
<proteinExistence type="predicted"/>
<evidence type="ECO:0000313" key="3">
    <source>
        <dbReference type="Proteomes" id="UP000444318"/>
    </source>
</evidence>
<accession>A0A843SCY1</accession>
<keyword evidence="3" id="KW-1185">Reference proteome</keyword>
<sequence>MNMLKPALTLAFLLGALASPDAWTQGRGHGGGGHGYHHGHGHGYVRGGIIVGAPLYWPRYGYFDPYYDRYYYPPGYYVGAPLYLPPADEPSLPRRLYYCGNPRGYFPNVGACLVPWRVLTATVAPSP</sequence>
<reference evidence="2 3" key="1">
    <citation type="submission" date="2019-10" db="EMBL/GenBank/DDBJ databases">
        <title>Two novel species isolated from a subtropical stream in China.</title>
        <authorList>
            <person name="Lu H."/>
        </authorList>
    </citation>
    <scope>NUCLEOTIDE SEQUENCE [LARGE SCALE GENOMIC DNA]</scope>
    <source>
        <strain evidence="2 3">FT103W</strain>
    </source>
</reference>
<feature type="chain" id="PRO_5033042074" description="Sulfur globule protein" evidence="1">
    <location>
        <begin position="19"/>
        <end position="127"/>
    </location>
</feature>
<feature type="signal peptide" evidence="1">
    <location>
        <begin position="1"/>
        <end position="18"/>
    </location>
</feature>
<protein>
    <recommendedName>
        <fullName evidence="4">Sulfur globule protein</fullName>
    </recommendedName>
</protein>
<dbReference type="AlphaFoldDB" id="A0A843SCY1"/>
<dbReference type="EMBL" id="WHUF01000003">
    <property type="protein sequence ID" value="MQA20030.1"/>
    <property type="molecule type" value="Genomic_DNA"/>
</dbReference>
<dbReference type="Proteomes" id="UP000444318">
    <property type="component" value="Unassembled WGS sequence"/>
</dbReference>
<comment type="caution">
    <text evidence="2">The sequence shown here is derived from an EMBL/GenBank/DDBJ whole genome shotgun (WGS) entry which is preliminary data.</text>
</comment>
<organism evidence="2 3">
    <name type="scientific">Rugamonas rivuli</name>
    <dbReference type="NCBI Taxonomy" id="2743358"/>
    <lineage>
        <taxon>Bacteria</taxon>
        <taxon>Pseudomonadati</taxon>
        <taxon>Pseudomonadota</taxon>
        <taxon>Betaproteobacteria</taxon>
        <taxon>Burkholderiales</taxon>
        <taxon>Oxalobacteraceae</taxon>
        <taxon>Telluria group</taxon>
        <taxon>Rugamonas</taxon>
    </lineage>
</organism>
<keyword evidence="1" id="KW-0732">Signal</keyword>
<dbReference type="RefSeq" id="WP_152804251.1">
    <property type="nucleotide sequence ID" value="NZ_WHUF01000003.1"/>
</dbReference>
<name>A0A843SCY1_9BURK</name>
<evidence type="ECO:0000313" key="2">
    <source>
        <dbReference type="EMBL" id="MQA20030.1"/>
    </source>
</evidence>